<sequence length="124" mass="12091">MSRVVRALGVLALVLLGACVGALGIVVSRMTADVAAVPVPYGFVLAVAAVAALVAEGRRALGVAGALGAALGWSVPVVLAMGQRPEGDVVLAGDGYGVGYVVLGLVAVVWNVARGLASAGPSDT</sequence>
<protein>
    <submittedName>
        <fullName evidence="2">Uncharacterized protein</fullName>
    </submittedName>
</protein>
<gene>
    <name evidence="2" type="ORF">DFJ64_0968</name>
</gene>
<proteinExistence type="predicted"/>
<dbReference type="Proteomes" id="UP000256485">
    <property type="component" value="Unassembled WGS sequence"/>
</dbReference>
<dbReference type="RefSeq" id="WP_170152494.1">
    <property type="nucleotide sequence ID" value="NZ_QTUC01000001.1"/>
</dbReference>
<dbReference type="Pfam" id="PF19608">
    <property type="entry name" value="DUF6113"/>
    <property type="match status" value="1"/>
</dbReference>
<organism evidence="2 3">
    <name type="scientific">Thermasporomyces composti</name>
    <dbReference type="NCBI Taxonomy" id="696763"/>
    <lineage>
        <taxon>Bacteria</taxon>
        <taxon>Bacillati</taxon>
        <taxon>Actinomycetota</taxon>
        <taxon>Actinomycetes</taxon>
        <taxon>Propionibacteriales</taxon>
        <taxon>Nocardioidaceae</taxon>
        <taxon>Thermasporomyces</taxon>
    </lineage>
</organism>
<keyword evidence="1" id="KW-1133">Transmembrane helix</keyword>
<comment type="caution">
    <text evidence="2">The sequence shown here is derived from an EMBL/GenBank/DDBJ whole genome shotgun (WGS) entry which is preliminary data.</text>
</comment>
<accession>A0A3D9V242</accession>
<feature type="transmembrane region" description="Helical" evidence="1">
    <location>
        <begin position="95"/>
        <end position="113"/>
    </location>
</feature>
<evidence type="ECO:0000313" key="3">
    <source>
        <dbReference type="Proteomes" id="UP000256485"/>
    </source>
</evidence>
<name>A0A3D9V242_THECX</name>
<evidence type="ECO:0000313" key="2">
    <source>
        <dbReference type="EMBL" id="REF35587.1"/>
    </source>
</evidence>
<dbReference type="PROSITE" id="PS51257">
    <property type="entry name" value="PROKAR_LIPOPROTEIN"/>
    <property type="match status" value="1"/>
</dbReference>
<feature type="transmembrane region" description="Helical" evidence="1">
    <location>
        <begin position="61"/>
        <end position="83"/>
    </location>
</feature>
<dbReference type="InterPro" id="IPR046095">
    <property type="entry name" value="DUF6113"/>
</dbReference>
<reference evidence="2 3" key="1">
    <citation type="submission" date="2018-08" db="EMBL/GenBank/DDBJ databases">
        <title>Sequencing the genomes of 1000 actinobacteria strains.</title>
        <authorList>
            <person name="Klenk H.-P."/>
        </authorList>
    </citation>
    <scope>NUCLEOTIDE SEQUENCE [LARGE SCALE GENOMIC DNA]</scope>
    <source>
        <strain evidence="2 3">DSM 22891</strain>
    </source>
</reference>
<dbReference type="EMBL" id="QTUC01000001">
    <property type="protein sequence ID" value="REF35587.1"/>
    <property type="molecule type" value="Genomic_DNA"/>
</dbReference>
<keyword evidence="3" id="KW-1185">Reference proteome</keyword>
<dbReference type="AlphaFoldDB" id="A0A3D9V242"/>
<evidence type="ECO:0000256" key="1">
    <source>
        <dbReference type="SAM" id="Phobius"/>
    </source>
</evidence>
<keyword evidence="1" id="KW-0812">Transmembrane</keyword>
<keyword evidence="1" id="KW-0472">Membrane</keyword>
<feature type="transmembrane region" description="Helical" evidence="1">
    <location>
        <begin position="34"/>
        <end position="54"/>
    </location>
</feature>